<reference evidence="2 3" key="1">
    <citation type="journal article" date="2020" name="Genome Biol. Evol.">
        <title>Comparative genomics of strictly vertically transmitted, feminizing microsporidia endosymbionts of amphipod crustaceans.</title>
        <authorList>
            <person name="Cormier A."/>
            <person name="Chebbi M.A."/>
            <person name="Giraud I."/>
            <person name="Wattier R."/>
            <person name="Teixeira M."/>
            <person name="Gilbert C."/>
            <person name="Rigaud T."/>
            <person name="Cordaux R."/>
        </authorList>
    </citation>
    <scope>NUCLEOTIDE SEQUENCE [LARGE SCALE GENOMIC DNA]</scope>
    <source>
        <strain evidence="2 3">Ou3-Ou53</strain>
    </source>
</reference>
<dbReference type="NCBIfam" id="TIGR00231">
    <property type="entry name" value="small_GTP"/>
    <property type="match status" value="1"/>
</dbReference>
<keyword evidence="2" id="KW-0251">Elongation factor</keyword>
<dbReference type="InterPro" id="IPR027417">
    <property type="entry name" value="P-loop_NTPase"/>
</dbReference>
<sequence length="669" mass="76615">MEIKKTIITGVVAHVDHGKTTLIDSLVATQGRISKTLAGDLRYMDSREDEQERGITLKLSAITLLNNEVEHIIIDTPGHADLEFLVENNSVLSDCFLILIDAIEGITPRTYSLINYIAHDSAILVINKIDKIEEENDAYDTIFNVIKSANAMIGEELFSWENNNVILSCATLCFGINYNHAKNTLGTERCNLKGAIKFIYIIEKKIATEDVDGICGKWKIKNKNRKSILSTMMPLGDIVFDSIESTFSKQNLMKNIMSQKTPLRIEEQINEEDTLLFVSLALLKDPNLYTRENMMFIARLFQGSVSVGDELYNNGDRVVIEEMFLFGIGSYKKVDTVTGSKLICVRGKLKKNTLLCSKSNISYKYLEKHTPFYKTKLILKDENMLNNLKSLLRIIINTEQCLKLKVNKFNELEVLASGKVQVEKLLIDIKNSKIEVSKAESDLIFCEYAKRECFEEFEDEDFKMKIKIDGIFDKSPELNSNGNIFNIKSTENLSGTIESVLNIFVSCGPVIRESIKQTYFEVDVVEKHEDVDKDNLFRLLKNNIKETYLKTWPSITAYFYRCGISIGKQYVGRIYNGINRFRYILINEEYDASTAFYTINTFIPHFIYEDFLEVIGIRSRGTAYIKTIEHGFIFKLDFSDFVHQIKESKGLLTSEKIVDNPEKQRTLKR</sequence>
<organism evidence="2 3">
    <name type="scientific">Nosema granulosis</name>
    <dbReference type="NCBI Taxonomy" id="83296"/>
    <lineage>
        <taxon>Eukaryota</taxon>
        <taxon>Fungi</taxon>
        <taxon>Fungi incertae sedis</taxon>
        <taxon>Microsporidia</taxon>
        <taxon>Nosematidae</taxon>
        <taxon>Nosema</taxon>
    </lineage>
</organism>
<accession>A0A9P6H1Y4</accession>
<dbReference type="InterPro" id="IPR000795">
    <property type="entry name" value="T_Tr_GTP-bd_dom"/>
</dbReference>
<evidence type="ECO:0000313" key="2">
    <source>
        <dbReference type="EMBL" id="KAF9763332.1"/>
    </source>
</evidence>
<evidence type="ECO:0000313" key="3">
    <source>
        <dbReference type="Proteomes" id="UP000740883"/>
    </source>
</evidence>
<dbReference type="PANTHER" id="PTHR42908:SF3">
    <property type="entry name" value="ELONGATION FACTOR-LIKE GTPASE 1"/>
    <property type="match status" value="1"/>
</dbReference>
<dbReference type="InterPro" id="IPR005225">
    <property type="entry name" value="Small_GTP-bd"/>
</dbReference>
<keyword evidence="3" id="KW-1185">Reference proteome</keyword>
<evidence type="ECO:0000259" key="1">
    <source>
        <dbReference type="PROSITE" id="PS51722"/>
    </source>
</evidence>
<dbReference type="PANTHER" id="PTHR42908">
    <property type="entry name" value="TRANSLATION ELONGATION FACTOR-RELATED"/>
    <property type="match status" value="1"/>
</dbReference>
<name>A0A9P6H1Y4_9MICR</name>
<protein>
    <submittedName>
        <fullName evidence="2">Elongation factor-like GTPase 1</fullName>
    </submittedName>
</protein>
<dbReference type="GO" id="GO:0003924">
    <property type="term" value="F:GTPase activity"/>
    <property type="evidence" value="ECO:0007669"/>
    <property type="project" value="InterPro"/>
</dbReference>
<dbReference type="GO" id="GO:0042256">
    <property type="term" value="P:cytosolic ribosome assembly"/>
    <property type="evidence" value="ECO:0007669"/>
    <property type="project" value="TreeGrafter"/>
</dbReference>
<keyword evidence="2" id="KW-0648">Protein biosynthesis</keyword>
<dbReference type="EMBL" id="SBJO01000081">
    <property type="protein sequence ID" value="KAF9763332.1"/>
    <property type="molecule type" value="Genomic_DNA"/>
</dbReference>
<dbReference type="GO" id="GO:0003746">
    <property type="term" value="F:translation elongation factor activity"/>
    <property type="evidence" value="ECO:0007669"/>
    <property type="project" value="UniProtKB-KW"/>
</dbReference>
<proteinExistence type="predicted"/>
<dbReference type="PROSITE" id="PS51722">
    <property type="entry name" value="G_TR_2"/>
    <property type="match status" value="1"/>
</dbReference>
<dbReference type="Pfam" id="PF00009">
    <property type="entry name" value="GTP_EFTU"/>
    <property type="match status" value="1"/>
</dbReference>
<feature type="domain" description="Tr-type G" evidence="1">
    <location>
        <begin position="4"/>
        <end position="252"/>
    </location>
</feature>
<dbReference type="SUPFAM" id="SSF52540">
    <property type="entry name" value="P-loop containing nucleoside triphosphate hydrolases"/>
    <property type="match status" value="1"/>
</dbReference>
<dbReference type="PRINTS" id="PR00315">
    <property type="entry name" value="ELONGATNFCT"/>
</dbReference>
<dbReference type="Gene3D" id="3.40.50.300">
    <property type="entry name" value="P-loop containing nucleotide triphosphate hydrolases"/>
    <property type="match status" value="1"/>
</dbReference>
<dbReference type="GO" id="GO:0043022">
    <property type="term" value="F:ribosome binding"/>
    <property type="evidence" value="ECO:0007669"/>
    <property type="project" value="TreeGrafter"/>
</dbReference>
<dbReference type="GO" id="GO:0005829">
    <property type="term" value="C:cytosol"/>
    <property type="evidence" value="ECO:0007669"/>
    <property type="project" value="TreeGrafter"/>
</dbReference>
<dbReference type="GO" id="GO:1990904">
    <property type="term" value="C:ribonucleoprotein complex"/>
    <property type="evidence" value="ECO:0007669"/>
    <property type="project" value="TreeGrafter"/>
</dbReference>
<dbReference type="OrthoDB" id="364892at2759"/>
<dbReference type="GO" id="GO:0005525">
    <property type="term" value="F:GTP binding"/>
    <property type="evidence" value="ECO:0007669"/>
    <property type="project" value="InterPro"/>
</dbReference>
<comment type="caution">
    <text evidence="2">The sequence shown here is derived from an EMBL/GenBank/DDBJ whole genome shotgun (WGS) entry which is preliminary data.</text>
</comment>
<gene>
    <name evidence="2" type="primary">Efl1</name>
    <name evidence="2" type="ORF">NGRA_1341</name>
</gene>
<dbReference type="Proteomes" id="UP000740883">
    <property type="component" value="Unassembled WGS sequence"/>
</dbReference>
<dbReference type="AlphaFoldDB" id="A0A9P6H1Y4"/>